<dbReference type="AlphaFoldDB" id="A0A8H5FXZ1"/>
<dbReference type="Proteomes" id="UP000559256">
    <property type="component" value="Unassembled WGS sequence"/>
</dbReference>
<protein>
    <recommendedName>
        <fullName evidence="2">NADP-dependent oxidoreductase domain-containing protein</fullName>
    </recommendedName>
</protein>
<dbReference type="EMBL" id="JAACJM010000061">
    <property type="protein sequence ID" value="KAF5353845.1"/>
    <property type="molecule type" value="Genomic_DNA"/>
</dbReference>
<dbReference type="SUPFAM" id="SSF51430">
    <property type="entry name" value="NAD(P)-linked oxidoreductase"/>
    <property type="match status" value="1"/>
</dbReference>
<evidence type="ECO:0000259" key="2">
    <source>
        <dbReference type="Pfam" id="PF00248"/>
    </source>
</evidence>
<proteinExistence type="predicted"/>
<keyword evidence="4" id="KW-1185">Reference proteome</keyword>
<keyword evidence="1" id="KW-0521">NADP</keyword>
<evidence type="ECO:0000313" key="3">
    <source>
        <dbReference type="EMBL" id="KAF5353845.1"/>
    </source>
</evidence>
<dbReference type="OrthoDB" id="48988at2759"/>
<gene>
    <name evidence="3" type="ORF">D9758_010598</name>
</gene>
<dbReference type="PANTHER" id="PTHR43364:SF9">
    <property type="entry name" value="OXIDOREDUCTASE"/>
    <property type="match status" value="1"/>
</dbReference>
<organism evidence="3 4">
    <name type="scientific">Tetrapyrgos nigripes</name>
    <dbReference type="NCBI Taxonomy" id="182062"/>
    <lineage>
        <taxon>Eukaryota</taxon>
        <taxon>Fungi</taxon>
        <taxon>Dikarya</taxon>
        <taxon>Basidiomycota</taxon>
        <taxon>Agaricomycotina</taxon>
        <taxon>Agaricomycetes</taxon>
        <taxon>Agaricomycetidae</taxon>
        <taxon>Agaricales</taxon>
        <taxon>Marasmiineae</taxon>
        <taxon>Marasmiaceae</taxon>
        <taxon>Tetrapyrgos</taxon>
    </lineage>
</organism>
<reference evidence="3 4" key="1">
    <citation type="journal article" date="2020" name="ISME J.">
        <title>Uncovering the hidden diversity of litter-decomposition mechanisms in mushroom-forming fungi.</title>
        <authorList>
            <person name="Floudas D."/>
            <person name="Bentzer J."/>
            <person name="Ahren D."/>
            <person name="Johansson T."/>
            <person name="Persson P."/>
            <person name="Tunlid A."/>
        </authorList>
    </citation>
    <scope>NUCLEOTIDE SEQUENCE [LARGE SCALE GENOMIC DNA]</scope>
    <source>
        <strain evidence="3 4">CBS 291.85</strain>
    </source>
</reference>
<dbReference type="InterPro" id="IPR036812">
    <property type="entry name" value="NAD(P)_OxRdtase_dom_sf"/>
</dbReference>
<evidence type="ECO:0000313" key="4">
    <source>
        <dbReference type="Proteomes" id="UP000559256"/>
    </source>
</evidence>
<comment type="caution">
    <text evidence="3">The sequence shown here is derived from an EMBL/GenBank/DDBJ whole genome shotgun (WGS) entry which is preliminary data.</text>
</comment>
<evidence type="ECO:0000256" key="1">
    <source>
        <dbReference type="ARBA" id="ARBA00022857"/>
    </source>
</evidence>
<feature type="domain" description="NADP-dependent oxidoreductase" evidence="2">
    <location>
        <begin position="23"/>
        <end position="73"/>
    </location>
</feature>
<dbReference type="InterPro" id="IPR023210">
    <property type="entry name" value="NADP_OxRdtase_dom"/>
</dbReference>
<dbReference type="PANTHER" id="PTHR43364">
    <property type="entry name" value="NADH-SPECIFIC METHYLGLYOXAL REDUCTASE-RELATED"/>
    <property type="match status" value="1"/>
</dbReference>
<sequence length="74" mass="8065">MSSTQVEYIRLGKSGLRVSVPIVGAMSMGSPKWLDWVLDEEKSIEVLKAAWDRGINTIDTAKASSNGKSERVIA</sequence>
<dbReference type="InterPro" id="IPR050523">
    <property type="entry name" value="AKR_Detox_Biosynth"/>
</dbReference>
<dbReference type="Gene3D" id="3.20.20.100">
    <property type="entry name" value="NADP-dependent oxidoreductase domain"/>
    <property type="match status" value="1"/>
</dbReference>
<dbReference type="Pfam" id="PF00248">
    <property type="entry name" value="Aldo_ket_red"/>
    <property type="match status" value="1"/>
</dbReference>
<accession>A0A8H5FXZ1</accession>
<name>A0A8H5FXZ1_9AGAR</name>